<protein>
    <submittedName>
        <fullName evidence="6">Valine--pyruvate transaminase</fullName>
        <ecNumber evidence="6">2.6.1.66</ecNumber>
    </submittedName>
</protein>
<dbReference type="GO" id="GO:1901605">
    <property type="term" value="P:alpha-amino acid metabolic process"/>
    <property type="evidence" value="ECO:0007669"/>
    <property type="project" value="TreeGrafter"/>
</dbReference>
<sequence>MTHRFSLFGEKFAGESGISLLMKDLGAALAGGGQIMMGGGNPGYVPEVESVLMARLREIGEDVGLFRRAVGIYDTPQGEKAFIEALALMLQEAYGWPVTPRNICLTNGSQTAFFILFNLFAGPSGDGRTRRILLPMVPEYIGYADAGLAHGTFVSRRPRIELIGDQSFKYRLDVDGLQLSDEIGAVCLSRPTNPTGNVVTDEELARLAELTARHDIPLLIDGAYGLPFPGLVFTDAQPLYRENTVLCLSLSKLGMPAVRTGIVIGPEWVVSAVGEVNGILSLAPGSMGAVMVEPLLRDGRLLELCRRHIQPFYRQRAEQARAWLAEGLAGTPCRIHVPEGAMFLWLWMPGCPVSSQVLYERLKARGVLVVPGHYFFPGMEDDDWSHKHECLRITYSQNPDEVERGLAMVAEEVRKAWR</sequence>
<proteinExistence type="predicted"/>
<dbReference type="PANTHER" id="PTHR42790">
    <property type="entry name" value="AMINOTRANSFERASE"/>
    <property type="match status" value="1"/>
</dbReference>
<dbReference type="Gene3D" id="3.40.640.10">
    <property type="entry name" value="Type I PLP-dependent aspartate aminotransferase-like (Major domain)"/>
    <property type="match status" value="1"/>
</dbReference>
<dbReference type="KEGG" id="tcd:AAIA72_06420"/>
<keyword evidence="4" id="KW-0663">Pyridoxal phosphate</keyword>
<dbReference type="CDD" id="cd00609">
    <property type="entry name" value="AAT_like"/>
    <property type="match status" value="1"/>
</dbReference>
<dbReference type="NCBIfam" id="NF006964">
    <property type="entry name" value="PRK09440.1-2"/>
    <property type="match status" value="1"/>
</dbReference>
<evidence type="ECO:0000256" key="2">
    <source>
        <dbReference type="ARBA" id="ARBA00022576"/>
    </source>
</evidence>
<dbReference type="GO" id="GO:0009042">
    <property type="term" value="F:valine-pyruvate transaminase activity"/>
    <property type="evidence" value="ECO:0007669"/>
    <property type="project" value="UniProtKB-EC"/>
</dbReference>
<dbReference type="InterPro" id="IPR050859">
    <property type="entry name" value="Class-I_PLP-dep_aminotransf"/>
</dbReference>
<feature type="domain" description="Aminotransferase class I/classII large" evidence="5">
    <location>
        <begin position="70"/>
        <end position="406"/>
    </location>
</feature>
<dbReference type="AlphaFoldDB" id="A0AB39UZ24"/>
<comment type="cofactor">
    <cofactor evidence="1">
        <name>pyridoxal 5'-phosphate</name>
        <dbReference type="ChEBI" id="CHEBI:597326"/>
    </cofactor>
</comment>
<dbReference type="EC" id="2.6.1.66" evidence="6"/>
<keyword evidence="2 6" id="KW-0032">Aminotransferase</keyword>
<dbReference type="InterPro" id="IPR015421">
    <property type="entry name" value="PyrdxlP-dep_Trfase_major"/>
</dbReference>
<dbReference type="PANTHER" id="PTHR42790:SF4">
    <property type="entry name" value="VALINE--PYRUVATE AMINOTRANSFERASE"/>
    <property type="match status" value="1"/>
</dbReference>
<dbReference type="Pfam" id="PF00155">
    <property type="entry name" value="Aminotran_1_2"/>
    <property type="match status" value="1"/>
</dbReference>
<evidence type="ECO:0000256" key="1">
    <source>
        <dbReference type="ARBA" id="ARBA00001933"/>
    </source>
</evidence>
<organism evidence="6">
    <name type="scientific">Thermohahella caldifontis</name>
    <dbReference type="NCBI Taxonomy" id="3142973"/>
    <lineage>
        <taxon>Bacteria</taxon>
        <taxon>Pseudomonadati</taxon>
        <taxon>Pseudomonadota</taxon>
        <taxon>Gammaproteobacteria</taxon>
        <taxon>Oceanospirillales</taxon>
        <taxon>Hahellaceae</taxon>
        <taxon>Thermohahella</taxon>
    </lineage>
</organism>
<keyword evidence="3 6" id="KW-0808">Transferase</keyword>
<name>A0AB39UZ24_9GAMM</name>
<dbReference type="GO" id="GO:0005829">
    <property type="term" value="C:cytosol"/>
    <property type="evidence" value="ECO:0007669"/>
    <property type="project" value="TreeGrafter"/>
</dbReference>
<dbReference type="InterPro" id="IPR004839">
    <property type="entry name" value="Aminotransferase_I/II_large"/>
</dbReference>
<evidence type="ECO:0000259" key="5">
    <source>
        <dbReference type="Pfam" id="PF00155"/>
    </source>
</evidence>
<dbReference type="NCBIfam" id="NF006967">
    <property type="entry name" value="PRK09440.1-5"/>
    <property type="match status" value="1"/>
</dbReference>
<reference evidence="6" key="1">
    <citation type="submission" date="2024-05" db="EMBL/GenBank/DDBJ databases">
        <title>Genome sequencing of novel strain.</title>
        <authorList>
            <person name="Ganbat D."/>
            <person name="Ganbat S."/>
            <person name="Lee S.-J."/>
        </authorList>
    </citation>
    <scope>NUCLEOTIDE SEQUENCE</scope>
    <source>
        <strain evidence="6">SMD15-11</strain>
    </source>
</reference>
<evidence type="ECO:0000256" key="3">
    <source>
        <dbReference type="ARBA" id="ARBA00022679"/>
    </source>
</evidence>
<dbReference type="EMBL" id="CP154858">
    <property type="protein sequence ID" value="XDT73597.1"/>
    <property type="molecule type" value="Genomic_DNA"/>
</dbReference>
<dbReference type="SUPFAM" id="SSF53383">
    <property type="entry name" value="PLP-dependent transferases"/>
    <property type="match status" value="1"/>
</dbReference>
<dbReference type="InterPro" id="IPR015424">
    <property type="entry name" value="PyrdxlP-dep_Trfase"/>
</dbReference>
<evidence type="ECO:0000256" key="4">
    <source>
        <dbReference type="ARBA" id="ARBA00022898"/>
    </source>
</evidence>
<accession>A0AB39UZ24</accession>
<gene>
    <name evidence="6" type="ORF">AAIA72_06420</name>
</gene>
<evidence type="ECO:0000313" key="6">
    <source>
        <dbReference type="EMBL" id="XDT73597.1"/>
    </source>
</evidence>
<dbReference type="GO" id="GO:0030170">
    <property type="term" value="F:pyridoxal phosphate binding"/>
    <property type="evidence" value="ECO:0007669"/>
    <property type="project" value="InterPro"/>
</dbReference>
<dbReference type="RefSeq" id="WP_369602583.1">
    <property type="nucleotide sequence ID" value="NZ_CP154858.1"/>
</dbReference>